<accession>A0A9R1D751</accession>
<proteinExistence type="inferred from homology"/>
<dbReference type="SMART" id="SM00870">
    <property type="entry name" value="Asparaginase"/>
    <property type="match status" value="1"/>
</dbReference>
<dbReference type="InterPro" id="IPR036152">
    <property type="entry name" value="Asp/glu_Ase-like_sf"/>
</dbReference>
<feature type="region of interest" description="Disordered" evidence="4">
    <location>
        <begin position="1"/>
        <end position="27"/>
    </location>
</feature>
<dbReference type="Proteomes" id="UP001139494">
    <property type="component" value="Unassembled WGS sequence"/>
</dbReference>
<comment type="similarity">
    <text evidence="1">Belongs to the asparaginase 1 family.</text>
</comment>
<evidence type="ECO:0000256" key="2">
    <source>
        <dbReference type="ARBA" id="ARBA00022801"/>
    </source>
</evidence>
<dbReference type="Pfam" id="PF17763">
    <property type="entry name" value="Asparaginase_C"/>
    <property type="match status" value="1"/>
</dbReference>
<dbReference type="PROSITE" id="PS51732">
    <property type="entry name" value="ASN_GLN_ASE_3"/>
    <property type="match status" value="1"/>
</dbReference>
<dbReference type="InterPro" id="IPR027473">
    <property type="entry name" value="L-asparaginase_C"/>
</dbReference>
<name>A0A9R1D751_9EURY</name>
<dbReference type="GO" id="GO:0006528">
    <property type="term" value="P:asparagine metabolic process"/>
    <property type="evidence" value="ECO:0007669"/>
    <property type="project" value="InterPro"/>
</dbReference>
<dbReference type="InterPro" id="IPR037152">
    <property type="entry name" value="L-asparaginase_N_sf"/>
</dbReference>
<dbReference type="GO" id="GO:0004067">
    <property type="term" value="F:asparaginase activity"/>
    <property type="evidence" value="ECO:0007669"/>
    <property type="project" value="UniProtKB-UniRule"/>
</dbReference>
<dbReference type="SUPFAM" id="SSF53774">
    <property type="entry name" value="Glutaminase/Asparaginase"/>
    <property type="match status" value="1"/>
</dbReference>
<dbReference type="Gene3D" id="3.40.50.40">
    <property type="match status" value="1"/>
</dbReference>
<dbReference type="Gene3D" id="3.40.50.1170">
    <property type="entry name" value="L-asparaginase, N-terminal domain"/>
    <property type="match status" value="1"/>
</dbReference>
<reference evidence="7" key="1">
    <citation type="journal article" date="2023" name="Front. Microbiol.">
        <title>Genomic-based phylogenetic and metabolic analyses of the genus Natronomonas, and description of Natronomonas aquatica sp. nov.</title>
        <authorList>
            <person name="Garcia-Roldan A."/>
            <person name="Duran-Viseras A."/>
            <person name="de la Haba R.R."/>
            <person name="Corral P."/>
            <person name="Sanchez-Porro C."/>
            <person name="Ventosa A."/>
        </authorList>
    </citation>
    <scope>NUCLEOTIDE SEQUENCE</scope>
    <source>
        <strain evidence="7">F2-12</strain>
    </source>
</reference>
<evidence type="ECO:0000256" key="4">
    <source>
        <dbReference type="SAM" id="MobiDB-lite"/>
    </source>
</evidence>
<dbReference type="RefSeq" id="WP_256030121.1">
    <property type="nucleotide sequence ID" value="NZ_JAHLKM010000016.1"/>
</dbReference>
<sequence length="320" mass="34280">MVLEVVSTGGTIASTGDSGSGVEPELSGDNLVADIPELEDIADVRTRDFSNIPSPHFSIDRMWELSQTVRKLDADPDVEGVIVTHGTDILEETAYFLDLTYGGETPVVFTGAMRNPSLQSPDGPVNLLTSARAAVDADARGRGVLVAFNERVHPARDVTKVHSTNVDTFRSPESGPLGVIDETRVTWLRRREESSPTLDPDAAQLTNAVHAVTVTADMNPAQIRAAGDAAALCFAATGAGHIPPSIVDPLFDLKDDDIPLIATTRCPEGRLARRTYGFRGSEATLKELDCYFSPLNLQKTRIAAVLGVGTDSLESLFEQP</sequence>
<evidence type="ECO:0000259" key="5">
    <source>
        <dbReference type="Pfam" id="PF00710"/>
    </source>
</evidence>
<evidence type="ECO:0000313" key="8">
    <source>
        <dbReference type="Proteomes" id="UP001139494"/>
    </source>
</evidence>
<dbReference type="PIRSF" id="PIRSF500176">
    <property type="entry name" value="L_ASNase"/>
    <property type="match status" value="1"/>
</dbReference>
<dbReference type="SFLD" id="SFLDS00057">
    <property type="entry name" value="Glutaminase/Asparaginase"/>
    <property type="match status" value="1"/>
</dbReference>
<dbReference type="AlphaFoldDB" id="A0A9R1D751"/>
<dbReference type="PRINTS" id="PR00139">
    <property type="entry name" value="ASNGLNASE"/>
</dbReference>
<dbReference type="Pfam" id="PF00710">
    <property type="entry name" value="Asparaginase"/>
    <property type="match status" value="1"/>
</dbReference>
<feature type="domain" description="L-asparaginase N-terminal" evidence="5">
    <location>
        <begin position="5"/>
        <end position="190"/>
    </location>
</feature>
<dbReference type="InterPro" id="IPR027474">
    <property type="entry name" value="L-asparaginase_N"/>
</dbReference>
<dbReference type="EMBL" id="JAHLKM010000016">
    <property type="protein sequence ID" value="MCQ4334087.1"/>
    <property type="molecule type" value="Genomic_DNA"/>
</dbReference>
<evidence type="ECO:0000256" key="1">
    <source>
        <dbReference type="ARBA" id="ARBA00010518"/>
    </source>
</evidence>
<keyword evidence="2" id="KW-0378">Hydrolase</keyword>
<dbReference type="InterPro" id="IPR006034">
    <property type="entry name" value="Asparaginase/glutaminase-like"/>
</dbReference>
<evidence type="ECO:0000313" key="7">
    <source>
        <dbReference type="EMBL" id="MCQ4334087.1"/>
    </source>
</evidence>
<comment type="caution">
    <text evidence="7">The sequence shown here is derived from an EMBL/GenBank/DDBJ whole genome shotgun (WGS) entry which is preliminary data.</text>
</comment>
<organism evidence="7 8">
    <name type="scientific">Natronomonas aquatica</name>
    <dbReference type="NCBI Taxonomy" id="2841590"/>
    <lineage>
        <taxon>Archaea</taxon>
        <taxon>Methanobacteriati</taxon>
        <taxon>Methanobacteriota</taxon>
        <taxon>Stenosarchaea group</taxon>
        <taxon>Halobacteria</taxon>
        <taxon>Halobacteriales</taxon>
        <taxon>Natronomonadaceae</taxon>
        <taxon>Natronomonas</taxon>
    </lineage>
</organism>
<dbReference type="FunFam" id="3.40.50.1170:FF:000001">
    <property type="entry name" value="L-asparaginase 2"/>
    <property type="match status" value="1"/>
</dbReference>
<feature type="domain" description="Asparaginase/glutaminase C-terminal" evidence="6">
    <location>
        <begin position="209"/>
        <end position="306"/>
    </location>
</feature>
<dbReference type="PIRSF" id="PIRSF001220">
    <property type="entry name" value="L-ASNase_gatD"/>
    <property type="match status" value="1"/>
</dbReference>
<evidence type="ECO:0000256" key="3">
    <source>
        <dbReference type="ARBA" id="ARBA00070292"/>
    </source>
</evidence>
<dbReference type="PANTHER" id="PTHR11707:SF28">
    <property type="entry name" value="60 KDA LYSOPHOSPHOLIPASE"/>
    <property type="match status" value="1"/>
</dbReference>
<feature type="compositionally biased region" description="Polar residues" evidence="4">
    <location>
        <begin position="8"/>
        <end position="17"/>
    </location>
</feature>
<keyword evidence="8" id="KW-1185">Reference proteome</keyword>
<dbReference type="PANTHER" id="PTHR11707">
    <property type="entry name" value="L-ASPARAGINASE"/>
    <property type="match status" value="1"/>
</dbReference>
<evidence type="ECO:0000259" key="6">
    <source>
        <dbReference type="Pfam" id="PF17763"/>
    </source>
</evidence>
<protein>
    <recommendedName>
        <fullName evidence="3">L-asparaginase</fullName>
    </recommendedName>
</protein>
<dbReference type="CDD" id="cd08964">
    <property type="entry name" value="L-asparaginase_II"/>
    <property type="match status" value="1"/>
</dbReference>
<dbReference type="InterPro" id="IPR040919">
    <property type="entry name" value="Asparaginase_C"/>
</dbReference>
<dbReference type="InterPro" id="IPR004550">
    <property type="entry name" value="AsnASE_II"/>
</dbReference>
<gene>
    <name evidence="7" type="ORF">KM295_11470</name>
</gene>